<keyword evidence="4" id="KW-1185">Reference proteome</keyword>
<sequence>MPALRPRPAVSGVPGSGADDGARAGAPKPAAGGADAGGAATSGPAVGSPERWARRAGVTARRLRPPGAGEPTLVLLAGAGLGSAFWEPVLGLLPGTHVVVDRQGRLGTHCHGLPALHTQAGILARLLEDLGVADGAPTVLVAHSMAAFEAELLARRRPGLVDGIVLVDPSVAHQPRLTPVLAVGAVRGRAPLAALGLAATRGLLKVPGAHRGLAALARASMRGMVTRPQALDSPAWQDTWTVSSLTGGAAESLAYSAQQADLLRSRALADGPVRVPTLLLQAPPYASRGRLASARRAFSRLVVREVPDSGHFMTIDAPQEVARAVREVMAMLDT</sequence>
<evidence type="ECO:0000256" key="1">
    <source>
        <dbReference type="SAM" id="MobiDB-lite"/>
    </source>
</evidence>
<keyword evidence="3" id="KW-0378">Hydrolase</keyword>
<organism evidence="3 4">
    <name type="scientific">Actinomyces respiraculi</name>
    <dbReference type="NCBI Taxonomy" id="2744574"/>
    <lineage>
        <taxon>Bacteria</taxon>
        <taxon>Bacillati</taxon>
        <taxon>Actinomycetota</taxon>
        <taxon>Actinomycetes</taxon>
        <taxon>Actinomycetales</taxon>
        <taxon>Actinomycetaceae</taxon>
        <taxon>Actinomyces</taxon>
    </lineage>
</organism>
<dbReference type="InterPro" id="IPR050266">
    <property type="entry name" value="AB_hydrolase_sf"/>
</dbReference>
<evidence type="ECO:0000313" key="3">
    <source>
        <dbReference type="EMBL" id="QPL04959.1"/>
    </source>
</evidence>
<dbReference type="KEGG" id="arep:ID810_09450"/>
<dbReference type="Pfam" id="PF12697">
    <property type="entry name" value="Abhydrolase_6"/>
    <property type="match status" value="1"/>
</dbReference>
<feature type="compositionally biased region" description="Low complexity" evidence="1">
    <location>
        <begin position="16"/>
        <end position="45"/>
    </location>
</feature>
<evidence type="ECO:0000313" key="4">
    <source>
        <dbReference type="Proteomes" id="UP000594637"/>
    </source>
</evidence>
<feature type="region of interest" description="Disordered" evidence="1">
    <location>
        <begin position="1"/>
        <end position="64"/>
    </location>
</feature>
<dbReference type="PANTHER" id="PTHR43798">
    <property type="entry name" value="MONOACYLGLYCEROL LIPASE"/>
    <property type="match status" value="1"/>
</dbReference>
<proteinExistence type="predicted"/>
<dbReference type="SUPFAM" id="SSF53474">
    <property type="entry name" value="alpha/beta-Hydrolases"/>
    <property type="match status" value="1"/>
</dbReference>
<evidence type="ECO:0000259" key="2">
    <source>
        <dbReference type="Pfam" id="PF12697"/>
    </source>
</evidence>
<dbReference type="GO" id="GO:0046464">
    <property type="term" value="P:acylglycerol catabolic process"/>
    <property type="evidence" value="ECO:0007669"/>
    <property type="project" value="TreeGrafter"/>
</dbReference>
<dbReference type="PANTHER" id="PTHR43798:SF5">
    <property type="entry name" value="MONOACYLGLYCEROL LIPASE ABHD6"/>
    <property type="match status" value="1"/>
</dbReference>
<protein>
    <submittedName>
        <fullName evidence="3">Alpha/beta hydrolase</fullName>
    </submittedName>
</protein>
<accession>A0A7T0PVR8</accession>
<dbReference type="InterPro" id="IPR029058">
    <property type="entry name" value="AB_hydrolase_fold"/>
</dbReference>
<feature type="domain" description="AB hydrolase-1" evidence="2">
    <location>
        <begin position="73"/>
        <end position="324"/>
    </location>
</feature>
<dbReference type="AlphaFoldDB" id="A0A7T0PVR8"/>
<dbReference type="GO" id="GO:0047372">
    <property type="term" value="F:monoacylglycerol lipase activity"/>
    <property type="evidence" value="ECO:0007669"/>
    <property type="project" value="TreeGrafter"/>
</dbReference>
<dbReference type="InterPro" id="IPR000073">
    <property type="entry name" value="AB_hydrolase_1"/>
</dbReference>
<dbReference type="Gene3D" id="3.40.50.1820">
    <property type="entry name" value="alpha/beta hydrolase"/>
    <property type="match status" value="1"/>
</dbReference>
<dbReference type="RefSeq" id="WP_166856032.1">
    <property type="nucleotide sequence ID" value="NZ_CP063989.1"/>
</dbReference>
<reference evidence="3 4" key="1">
    <citation type="submission" date="2020-11" db="EMBL/GenBank/DDBJ databases">
        <title>Actinomyces sp. ZJ750.</title>
        <authorList>
            <person name="Zhou J."/>
        </authorList>
    </citation>
    <scope>NUCLEOTIDE SEQUENCE [LARGE SCALE GENOMIC DNA]</scope>
    <source>
        <strain evidence="3 4">ZJ750</strain>
    </source>
</reference>
<dbReference type="Proteomes" id="UP000594637">
    <property type="component" value="Chromosome"/>
</dbReference>
<name>A0A7T0PVR8_9ACTO</name>
<dbReference type="EMBL" id="CP063989">
    <property type="protein sequence ID" value="QPL04959.1"/>
    <property type="molecule type" value="Genomic_DNA"/>
</dbReference>
<dbReference type="GO" id="GO:0016020">
    <property type="term" value="C:membrane"/>
    <property type="evidence" value="ECO:0007669"/>
    <property type="project" value="TreeGrafter"/>
</dbReference>
<gene>
    <name evidence="3" type="ORF">ID810_09450</name>
</gene>